<feature type="transmembrane region" description="Helical" evidence="8">
    <location>
        <begin position="133"/>
        <end position="152"/>
    </location>
</feature>
<feature type="domain" description="Major facilitator superfamily (MFS) profile" evidence="9">
    <location>
        <begin position="9"/>
        <end position="391"/>
    </location>
</feature>
<dbReference type="EMBL" id="JBHRTN010000018">
    <property type="protein sequence ID" value="MFC3126894.1"/>
    <property type="molecule type" value="Genomic_DNA"/>
</dbReference>
<evidence type="ECO:0000256" key="8">
    <source>
        <dbReference type="RuleBase" id="RU365088"/>
    </source>
</evidence>
<comment type="similarity">
    <text evidence="2 8">Belongs to the major facilitator superfamily. Bcr/CmlA family.</text>
</comment>
<evidence type="ECO:0000256" key="1">
    <source>
        <dbReference type="ARBA" id="ARBA00004651"/>
    </source>
</evidence>
<keyword evidence="5 8" id="KW-0812">Transmembrane</keyword>
<keyword evidence="7 8" id="KW-0472">Membrane</keyword>
<name>A0ABV7G5U4_9PROT</name>
<accession>A0ABV7G5U4</accession>
<dbReference type="InterPro" id="IPR036259">
    <property type="entry name" value="MFS_trans_sf"/>
</dbReference>
<feature type="transmembrane region" description="Helical" evidence="8">
    <location>
        <begin position="164"/>
        <end position="183"/>
    </location>
</feature>
<dbReference type="PROSITE" id="PS50850">
    <property type="entry name" value="MFS"/>
    <property type="match status" value="1"/>
</dbReference>
<dbReference type="CDD" id="cd17320">
    <property type="entry name" value="MFS_MdfA_MDR_like"/>
    <property type="match status" value="1"/>
</dbReference>
<keyword evidence="8" id="KW-0997">Cell inner membrane</keyword>
<evidence type="ECO:0000313" key="11">
    <source>
        <dbReference type="Proteomes" id="UP001595593"/>
    </source>
</evidence>
<gene>
    <name evidence="10" type="ORF">ACFOD4_17650</name>
</gene>
<feature type="transmembrane region" description="Helical" evidence="8">
    <location>
        <begin position="100"/>
        <end position="121"/>
    </location>
</feature>
<feature type="transmembrane region" description="Helical" evidence="8">
    <location>
        <begin position="75"/>
        <end position="94"/>
    </location>
</feature>
<evidence type="ECO:0000256" key="6">
    <source>
        <dbReference type="ARBA" id="ARBA00022989"/>
    </source>
</evidence>
<proteinExistence type="inferred from homology"/>
<sequence length="393" mass="39592">MPSSPKRPPLWLLVLITTSGTLGIHIFVPALPQAAADLAVSSGTAQLAISLYILGLAVGQLFYGPLSDNFGRRPVLLGGLGLYAAAGLVAALAPDATALIAARLMQALGGCAGLALGRAIVRDTSETREAASRLAALSLVVSIGPGIAPAIGTALSETLGWRSIFGLLSGLGASTALLVAWRLPETRASGAGRSTSALVADYAGLLRSSRFLGLALGGGCATTSWYAFLAAMPFVLVQQLGRPAHEVSLYYLLLVGGTAVGNILANRMVGVFGFRPLILGASAGGLMGALFYLLVVLTGSMTVLSVMAGPVVFAIGVGLASPLALTQAVSVNPQVIGSAAGFYGFSQMAVGALCASLAGLGRDPALSSSIVLAGAALTGLVAFWIALRPARPR</sequence>
<feature type="transmembrane region" description="Helical" evidence="8">
    <location>
        <begin position="303"/>
        <end position="325"/>
    </location>
</feature>
<dbReference type="InterPro" id="IPR020846">
    <property type="entry name" value="MFS_dom"/>
</dbReference>
<comment type="caution">
    <text evidence="10">The sequence shown here is derived from an EMBL/GenBank/DDBJ whole genome shotgun (WGS) entry which is preliminary data.</text>
</comment>
<feature type="transmembrane region" description="Helical" evidence="8">
    <location>
        <begin position="277"/>
        <end position="297"/>
    </location>
</feature>
<evidence type="ECO:0000313" key="10">
    <source>
        <dbReference type="EMBL" id="MFC3126894.1"/>
    </source>
</evidence>
<dbReference type="InterPro" id="IPR011701">
    <property type="entry name" value="MFS"/>
</dbReference>
<dbReference type="InterPro" id="IPR004812">
    <property type="entry name" value="Efflux_drug-R_Bcr/CmlA"/>
</dbReference>
<dbReference type="Pfam" id="PF07690">
    <property type="entry name" value="MFS_1"/>
    <property type="match status" value="1"/>
</dbReference>
<protein>
    <recommendedName>
        <fullName evidence="8">Bcr/CflA family efflux transporter</fullName>
    </recommendedName>
</protein>
<dbReference type="Proteomes" id="UP001595593">
    <property type="component" value="Unassembled WGS sequence"/>
</dbReference>
<dbReference type="Gene3D" id="1.20.1720.10">
    <property type="entry name" value="Multidrug resistance protein D"/>
    <property type="match status" value="1"/>
</dbReference>
<dbReference type="PANTHER" id="PTHR23502">
    <property type="entry name" value="MAJOR FACILITATOR SUPERFAMILY"/>
    <property type="match status" value="1"/>
</dbReference>
<dbReference type="NCBIfam" id="TIGR00710">
    <property type="entry name" value="efflux_Bcr_CflA"/>
    <property type="match status" value="1"/>
</dbReference>
<feature type="transmembrane region" description="Helical" evidence="8">
    <location>
        <begin position="248"/>
        <end position="265"/>
    </location>
</feature>
<organism evidence="10 11">
    <name type="scientific">Teichococcus globiformis</name>
    <dbReference type="NCBI Taxonomy" id="2307229"/>
    <lineage>
        <taxon>Bacteria</taxon>
        <taxon>Pseudomonadati</taxon>
        <taxon>Pseudomonadota</taxon>
        <taxon>Alphaproteobacteria</taxon>
        <taxon>Acetobacterales</taxon>
        <taxon>Roseomonadaceae</taxon>
        <taxon>Roseomonas</taxon>
    </lineage>
</organism>
<comment type="subcellular location">
    <subcellularLocation>
        <location evidence="8">Cell inner membrane</location>
        <topology evidence="8">Multi-pass membrane protein</topology>
    </subcellularLocation>
    <subcellularLocation>
        <location evidence="1">Cell membrane</location>
        <topology evidence="1">Multi-pass membrane protein</topology>
    </subcellularLocation>
</comment>
<dbReference type="PANTHER" id="PTHR23502:SF132">
    <property type="entry name" value="POLYAMINE TRANSPORTER 2-RELATED"/>
    <property type="match status" value="1"/>
</dbReference>
<keyword evidence="11" id="KW-1185">Reference proteome</keyword>
<evidence type="ECO:0000256" key="5">
    <source>
        <dbReference type="ARBA" id="ARBA00022692"/>
    </source>
</evidence>
<feature type="transmembrane region" description="Helical" evidence="8">
    <location>
        <begin position="43"/>
        <end position="63"/>
    </location>
</feature>
<feature type="transmembrane region" description="Helical" evidence="8">
    <location>
        <begin position="12"/>
        <end position="31"/>
    </location>
</feature>
<evidence type="ECO:0000256" key="7">
    <source>
        <dbReference type="ARBA" id="ARBA00023136"/>
    </source>
</evidence>
<feature type="transmembrane region" description="Helical" evidence="8">
    <location>
        <begin position="366"/>
        <end position="387"/>
    </location>
</feature>
<evidence type="ECO:0000256" key="3">
    <source>
        <dbReference type="ARBA" id="ARBA00022448"/>
    </source>
</evidence>
<evidence type="ECO:0000256" key="2">
    <source>
        <dbReference type="ARBA" id="ARBA00006236"/>
    </source>
</evidence>
<feature type="transmembrane region" description="Helical" evidence="8">
    <location>
        <begin position="211"/>
        <end position="236"/>
    </location>
</feature>
<keyword evidence="6 8" id="KW-1133">Transmembrane helix</keyword>
<evidence type="ECO:0000259" key="9">
    <source>
        <dbReference type="PROSITE" id="PS50850"/>
    </source>
</evidence>
<reference evidence="11" key="1">
    <citation type="journal article" date="2019" name="Int. J. Syst. Evol. Microbiol.">
        <title>The Global Catalogue of Microorganisms (GCM) 10K type strain sequencing project: providing services to taxonomists for standard genome sequencing and annotation.</title>
        <authorList>
            <consortium name="The Broad Institute Genomics Platform"/>
            <consortium name="The Broad Institute Genome Sequencing Center for Infectious Disease"/>
            <person name="Wu L."/>
            <person name="Ma J."/>
        </authorList>
    </citation>
    <scope>NUCLEOTIDE SEQUENCE [LARGE SCALE GENOMIC DNA]</scope>
    <source>
        <strain evidence="11">KCTC 52094</strain>
    </source>
</reference>
<evidence type="ECO:0000256" key="4">
    <source>
        <dbReference type="ARBA" id="ARBA00022475"/>
    </source>
</evidence>
<dbReference type="SUPFAM" id="SSF103473">
    <property type="entry name" value="MFS general substrate transporter"/>
    <property type="match status" value="1"/>
</dbReference>
<keyword evidence="3 8" id="KW-0813">Transport</keyword>
<dbReference type="RefSeq" id="WP_379598509.1">
    <property type="nucleotide sequence ID" value="NZ_JBHRTN010000018.1"/>
</dbReference>
<keyword evidence="4" id="KW-1003">Cell membrane</keyword>
<feature type="transmembrane region" description="Helical" evidence="8">
    <location>
        <begin position="337"/>
        <end position="360"/>
    </location>
</feature>